<comment type="caution">
    <text evidence="1">The sequence shown here is derived from an EMBL/GenBank/DDBJ whole genome shotgun (WGS) entry which is preliminary data.</text>
</comment>
<evidence type="ECO:0000313" key="1">
    <source>
        <dbReference type="EMBL" id="KAH3787455.1"/>
    </source>
</evidence>
<dbReference type="AlphaFoldDB" id="A0A9D4F0J4"/>
<accession>A0A9D4F0J4</accession>
<reference evidence="1" key="1">
    <citation type="journal article" date="2019" name="bioRxiv">
        <title>The Genome of the Zebra Mussel, Dreissena polymorpha: A Resource for Invasive Species Research.</title>
        <authorList>
            <person name="McCartney M.A."/>
            <person name="Auch B."/>
            <person name="Kono T."/>
            <person name="Mallez S."/>
            <person name="Zhang Y."/>
            <person name="Obille A."/>
            <person name="Becker A."/>
            <person name="Abrahante J.E."/>
            <person name="Garbe J."/>
            <person name="Badalamenti J.P."/>
            <person name="Herman A."/>
            <person name="Mangelson H."/>
            <person name="Liachko I."/>
            <person name="Sullivan S."/>
            <person name="Sone E.D."/>
            <person name="Koren S."/>
            <person name="Silverstein K.A.T."/>
            <person name="Beckman K.B."/>
            <person name="Gohl D.M."/>
        </authorList>
    </citation>
    <scope>NUCLEOTIDE SEQUENCE</scope>
    <source>
        <strain evidence="1">Duluth1</strain>
        <tissue evidence="1">Whole animal</tissue>
    </source>
</reference>
<dbReference type="EMBL" id="JAIWYP010000008">
    <property type="protein sequence ID" value="KAH3787455.1"/>
    <property type="molecule type" value="Genomic_DNA"/>
</dbReference>
<gene>
    <name evidence="1" type="ORF">DPMN_165579</name>
</gene>
<name>A0A9D4F0J4_DREPO</name>
<protein>
    <submittedName>
        <fullName evidence="1">Uncharacterized protein</fullName>
    </submittedName>
</protein>
<dbReference type="Proteomes" id="UP000828390">
    <property type="component" value="Unassembled WGS sequence"/>
</dbReference>
<keyword evidence="2" id="KW-1185">Reference proteome</keyword>
<reference evidence="1" key="2">
    <citation type="submission" date="2020-11" db="EMBL/GenBank/DDBJ databases">
        <authorList>
            <person name="McCartney M.A."/>
            <person name="Auch B."/>
            <person name="Kono T."/>
            <person name="Mallez S."/>
            <person name="Becker A."/>
            <person name="Gohl D.M."/>
            <person name="Silverstein K.A.T."/>
            <person name="Koren S."/>
            <person name="Bechman K.B."/>
            <person name="Herman A."/>
            <person name="Abrahante J.E."/>
            <person name="Garbe J."/>
        </authorList>
    </citation>
    <scope>NUCLEOTIDE SEQUENCE</scope>
    <source>
        <strain evidence="1">Duluth1</strain>
        <tissue evidence="1">Whole animal</tissue>
    </source>
</reference>
<sequence length="136" mass="15710">MTEPSGKIARWIEIVSPFDFRIEYRPGKKQAHFDALSMCGTPRDCSCDHVDMSEPLKYGPYSKCQRRAEMMLADWRLLFMEQRTEKCEQDGNDNILINRLLLTRVATNRRLLDTPSSGTLRYSTSSSRCSCSYIIT</sequence>
<organism evidence="1 2">
    <name type="scientific">Dreissena polymorpha</name>
    <name type="common">Zebra mussel</name>
    <name type="synonym">Mytilus polymorpha</name>
    <dbReference type="NCBI Taxonomy" id="45954"/>
    <lineage>
        <taxon>Eukaryota</taxon>
        <taxon>Metazoa</taxon>
        <taxon>Spiralia</taxon>
        <taxon>Lophotrochozoa</taxon>
        <taxon>Mollusca</taxon>
        <taxon>Bivalvia</taxon>
        <taxon>Autobranchia</taxon>
        <taxon>Heteroconchia</taxon>
        <taxon>Euheterodonta</taxon>
        <taxon>Imparidentia</taxon>
        <taxon>Neoheterodontei</taxon>
        <taxon>Myida</taxon>
        <taxon>Dreissenoidea</taxon>
        <taxon>Dreissenidae</taxon>
        <taxon>Dreissena</taxon>
    </lineage>
</organism>
<proteinExistence type="predicted"/>
<evidence type="ECO:0000313" key="2">
    <source>
        <dbReference type="Proteomes" id="UP000828390"/>
    </source>
</evidence>